<dbReference type="Proteomes" id="UP000190042">
    <property type="component" value="Unassembled WGS sequence"/>
</dbReference>
<dbReference type="Gene3D" id="1.20.81.30">
    <property type="entry name" value="Type II secretion system (T2SS), domain F"/>
    <property type="match status" value="2"/>
</dbReference>
<sequence>MVSKLLGRRSPKKKLVKPAEFLHRLSVLLREGYTFHEGLILILPYHSKEYEKKLAKVESELKMGFGVSYILKSLGFSKSIMLPIVIAEVDGNLVRALDEVAMRVNRTAEKQKQLRKLLAYPAALFSLLFALLVAFRQFFLPNFEALTLMRASQESGVVRYLPRLVSSIPDLILLLITTAGIAMLGLRIWLKKLTAEQMLKQLLRVPGLGPFYSAMKTRDFANELGSLLQSGLSLQSALNVLVEQKEDPILSAISGQLSAHVIYGEPLHEAIRLTDGLSSSLADFAKHGADSGYLPKELLIYSQHTSEQLEEKMNKGIAVLQPALFGILAVCILLSYLSILLPVYRMIDSI</sequence>
<dbReference type="InterPro" id="IPR047692">
    <property type="entry name" value="T4P_ComGB"/>
</dbReference>
<evidence type="ECO:0000313" key="9">
    <source>
        <dbReference type="EMBL" id="SKA88493.1"/>
    </source>
</evidence>
<keyword evidence="5 7" id="KW-1133">Transmembrane helix</keyword>
<name>A0A1T4XG79_9BACL</name>
<dbReference type="NCBIfam" id="NF041012">
    <property type="entry name" value="T4P_ComGB"/>
    <property type="match status" value="1"/>
</dbReference>
<dbReference type="InterPro" id="IPR042094">
    <property type="entry name" value="T2SS_GspF_sf"/>
</dbReference>
<evidence type="ECO:0000256" key="4">
    <source>
        <dbReference type="ARBA" id="ARBA00022692"/>
    </source>
</evidence>
<feature type="domain" description="Type II secretion system protein GspF" evidence="8">
    <location>
        <begin position="21"/>
        <end position="141"/>
    </location>
</feature>
<dbReference type="InterPro" id="IPR003004">
    <property type="entry name" value="GspF/PilC"/>
</dbReference>
<keyword evidence="10" id="KW-1185">Reference proteome</keyword>
<accession>A0A1T4XG79</accession>
<keyword evidence="4 7" id="KW-0812">Transmembrane</keyword>
<evidence type="ECO:0000256" key="2">
    <source>
        <dbReference type="ARBA" id="ARBA00005745"/>
    </source>
</evidence>
<evidence type="ECO:0000259" key="8">
    <source>
        <dbReference type="Pfam" id="PF00482"/>
    </source>
</evidence>
<evidence type="ECO:0000256" key="1">
    <source>
        <dbReference type="ARBA" id="ARBA00004651"/>
    </source>
</evidence>
<dbReference type="PANTHER" id="PTHR30012">
    <property type="entry name" value="GENERAL SECRETION PATHWAY PROTEIN"/>
    <property type="match status" value="1"/>
</dbReference>
<protein>
    <submittedName>
        <fullName evidence="9">Competence protein ComGB</fullName>
    </submittedName>
</protein>
<evidence type="ECO:0000256" key="5">
    <source>
        <dbReference type="ARBA" id="ARBA00022989"/>
    </source>
</evidence>
<evidence type="ECO:0000256" key="3">
    <source>
        <dbReference type="ARBA" id="ARBA00022475"/>
    </source>
</evidence>
<evidence type="ECO:0000256" key="7">
    <source>
        <dbReference type="SAM" id="Phobius"/>
    </source>
</evidence>
<dbReference type="AlphaFoldDB" id="A0A1T4XG79"/>
<evidence type="ECO:0000256" key="6">
    <source>
        <dbReference type="ARBA" id="ARBA00023136"/>
    </source>
</evidence>
<comment type="similarity">
    <text evidence="2">Belongs to the GSP F family.</text>
</comment>
<keyword evidence="3" id="KW-1003">Cell membrane</keyword>
<feature type="domain" description="Type II secretion system protein GspF" evidence="8">
    <location>
        <begin position="220"/>
        <end position="342"/>
    </location>
</feature>
<evidence type="ECO:0000313" key="10">
    <source>
        <dbReference type="Proteomes" id="UP000190042"/>
    </source>
</evidence>
<dbReference type="Pfam" id="PF00482">
    <property type="entry name" value="T2SSF"/>
    <property type="match status" value="2"/>
</dbReference>
<gene>
    <name evidence="9" type="ORF">SAMN04244570_0683</name>
</gene>
<organism evidence="9 10">
    <name type="scientific">Sporosarcina newyorkensis</name>
    <dbReference type="NCBI Taxonomy" id="759851"/>
    <lineage>
        <taxon>Bacteria</taxon>
        <taxon>Bacillati</taxon>
        <taxon>Bacillota</taxon>
        <taxon>Bacilli</taxon>
        <taxon>Bacillales</taxon>
        <taxon>Caryophanaceae</taxon>
        <taxon>Sporosarcina</taxon>
    </lineage>
</organism>
<dbReference type="InterPro" id="IPR018076">
    <property type="entry name" value="T2SS_GspF_dom"/>
</dbReference>
<dbReference type="GO" id="GO:0005886">
    <property type="term" value="C:plasma membrane"/>
    <property type="evidence" value="ECO:0007669"/>
    <property type="project" value="UniProtKB-SubCell"/>
</dbReference>
<dbReference type="RefSeq" id="WP_078816548.1">
    <property type="nucleotide sequence ID" value="NZ_FUYJ01000001.1"/>
</dbReference>
<dbReference type="PANTHER" id="PTHR30012:SF0">
    <property type="entry name" value="TYPE II SECRETION SYSTEM PROTEIN F-RELATED"/>
    <property type="match status" value="1"/>
</dbReference>
<feature type="transmembrane region" description="Helical" evidence="7">
    <location>
        <begin position="117"/>
        <end position="139"/>
    </location>
</feature>
<feature type="transmembrane region" description="Helical" evidence="7">
    <location>
        <begin position="323"/>
        <end position="344"/>
    </location>
</feature>
<reference evidence="10" key="1">
    <citation type="submission" date="2017-02" db="EMBL/GenBank/DDBJ databases">
        <authorList>
            <person name="Varghese N."/>
            <person name="Submissions S."/>
        </authorList>
    </citation>
    <scope>NUCLEOTIDE SEQUENCE [LARGE SCALE GENOMIC DNA]</scope>
    <source>
        <strain evidence="10">DSM 23966</strain>
    </source>
</reference>
<keyword evidence="6 7" id="KW-0472">Membrane</keyword>
<proteinExistence type="inferred from homology"/>
<comment type="subcellular location">
    <subcellularLocation>
        <location evidence="1">Cell membrane</location>
        <topology evidence="1">Multi-pass membrane protein</topology>
    </subcellularLocation>
</comment>
<dbReference type="EMBL" id="FUYJ01000001">
    <property type="protein sequence ID" value="SKA88493.1"/>
    <property type="molecule type" value="Genomic_DNA"/>
</dbReference>
<feature type="transmembrane region" description="Helical" evidence="7">
    <location>
        <begin position="171"/>
        <end position="190"/>
    </location>
</feature>